<protein>
    <submittedName>
        <fullName evidence="2">Benzyl alcohol O-benzoyltransferase</fullName>
    </submittedName>
</protein>
<dbReference type="Pfam" id="PF02458">
    <property type="entry name" value="Transferase"/>
    <property type="match status" value="1"/>
</dbReference>
<comment type="caution">
    <text evidence="2">The sequence shown here is derived from an EMBL/GenBank/DDBJ whole genome shotgun (WGS) entry which is preliminary data.</text>
</comment>
<sequence length="124" mass="14286">MAHRFIFFSPLQITALRQTLPIHLRHCSSFELIAAYVWCLRTIALQLSPKEEVRFLCIMNLRSKINSLSLGYYGNAFVFPTQLTTATMLCRNPLGYAVELIRKAKAKMTKEYIRSVVDFIVIRG</sequence>
<accession>A0AAV6LW23</accession>
<feature type="non-terminal residue" evidence="2">
    <location>
        <position position="1"/>
    </location>
</feature>
<dbReference type="PANTHER" id="PTHR31642:SF9">
    <property type="entry name" value="BENZYL ALCOHOL O-BENZOYLTRANSFERASE"/>
    <property type="match status" value="1"/>
</dbReference>
<dbReference type="PANTHER" id="PTHR31642">
    <property type="entry name" value="TRICHOTHECENE 3-O-ACETYLTRANSFERASE"/>
    <property type="match status" value="1"/>
</dbReference>
<name>A0AAV6LW23_9ROSI</name>
<organism evidence="2 3">
    <name type="scientific">Cucurbita argyrosperma subsp. sororia</name>
    <dbReference type="NCBI Taxonomy" id="37648"/>
    <lineage>
        <taxon>Eukaryota</taxon>
        <taxon>Viridiplantae</taxon>
        <taxon>Streptophyta</taxon>
        <taxon>Embryophyta</taxon>
        <taxon>Tracheophyta</taxon>
        <taxon>Spermatophyta</taxon>
        <taxon>Magnoliopsida</taxon>
        <taxon>eudicotyledons</taxon>
        <taxon>Gunneridae</taxon>
        <taxon>Pentapetalae</taxon>
        <taxon>rosids</taxon>
        <taxon>fabids</taxon>
        <taxon>Cucurbitales</taxon>
        <taxon>Cucurbitaceae</taxon>
        <taxon>Cucurbiteae</taxon>
        <taxon>Cucurbita</taxon>
    </lineage>
</organism>
<evidence type="ECO:0000256" key="1">
    <source>
        <dbReference type="ARBA" id="ARBA00009861"/>
    </source>
</evidence>
<dbReference type="Proteomes" id="UP000685013">
    <property type="component" value="Chromosome 20"/>
</dbReference>
<dbReference type="AlphaFoldDB" id="A0AAV6LW23"/>
<proteinExistence type="inferred from homology"/>
<dbReference type="InterPro" id="IPR050317">
    <property type="entry name" value="Plant_Fungal_Acyltransferase"/>
</dbReference>
<keyword evidence="3" id="KW-1185">Reference proteome</keyword>
<dbReference type="GO" id="GO:0016747">
    <property type="term" value="F:acyltransferase activity, transferring groups other than amino-acyl groups"/>
    <property type="evidence" value="ECO:0007669"/>
    <property type="project" value="TreeGrafter"/>
</dbReference>
<reference evidence="2 3" key="1">
    <citation type="journal article" date="2021" name="Hortic Res">
        <title>The domestication of Cucurbita argyrosperma as revealed by the genome of its wild relative.</title>
        <authorList>
            <person name="Barrera-Redondo J."/>
            <person name="Sanchez-de la Vega G."/>
            <person name="Aguirre-Liguori J.A."/>
            <person name="Castellanos-Morales G."/>
            <person name="Gutierrez-Guerrero Y.T."/>
            <person name="Aguirre-Dugua X."/>
            <person name="Aguirre-Planter E."/>
            <person name="Tenaillon M.I."/>
            <person name="Lira-Saade R."/>
            <person name="Eguiarte L.E."/>
        </authorList>
    </citation>
    <scope>NUCLEOTIDE SEQUENCE [LARGE SCALE GENOMIC DNA]</scope>
    <source>
        <strain evidence="2">JBR-2021</strain>
    </source>
</reference>
<comment type="similarity">
    <text evidence="1">Belongs to the plant acyltransferase family.</text>
</comment>
<dbReference type="EMBL" id="JAGKQH010000020">
    <property type="protein sequence ID" value="KAG6571217.1"/>
    <property type="molecule type" value="Genomic_DNA"/>
</dbReference>
<evidence type="ECO:0000313" key="2">
    <source>
        <dbReference type="EMBL" id="KAG6571217.1"/>
    </source>
</evidence>
<evidence type="ECO:0000313" key="3">
    <source>
        <dbReference type="Proteomes" id="UP000685013"/>
    </source>
</evidence>
<gene>
    <name evidence="2" type="primary">HSR201</name>
    <name evidence="2" type="ORF">SDJN03_30132</name>
</gene>